<keyword evidence="8" id="KW-1185">Reference proteome</keyword>
<name>A0ABD5MDX4_9EURY</name>
<evidence type="ECO:0000313" key="8">
    <source>
        <dbReference type="Proteomes" id="UP001570511"/>
    </source>
</evidence>
<comment type="subcellular location">
    <subcellularLocation>
        <location evidence="1">Cell membrane</location>
        <topology evidence="1">Multi-pass membrane protein</topology>
    </subcellularLocation>
</comment>
<proteinExistence type="predicted"/>
<dbReference type="CDD" id="cd06581">
    <property type="entry name" value="TM_PBP1_LivM_like"/>
    <property type="match status" value="1"/>
</dbReference>
<evidence type="ECO:0000313" key="7">
    <source>
        <dbReference type="EMBL" id="MFA1610688.1"/>
    </source>
</evidence>
<evidence type="ECO:0000256" key="2">
    <source>
        <dbReference type="ARBA" id="ARBA00022475"/>
    </source>
</evidence>
<evidence type="ECO:0000256" key="5">
    <source>
        <dbReference type="ARBA" id="ARBA00023136"/>
    </source>
</evidence>
<dbReference type="Proteomes" id="UP001570511">
    <property type="component" value="Unassembled WGS sequence"/>
</dbReference>
<feature type="transmembrane region" description="Helical" evidence="6">
    <location>
        <begin position="300"/>
        <end position="320"/>
    </location>
</feature>
<keyword evidence="3 6" id="KW-0812">Transmembrane</keyword>
<dbReference type="PANTHER" id="PTHR30482">
    <property type="entry name" value="HIGH-AFFINITY BRANCHED-CHAIN AMINO ACID TRANSPORT SYSTEM PERMEASE"/>
    <property type="match status" value="1"/>
</dbReference>
<feature type="transmembrane region" description="Helical" evidence="6">
    <location>
        <begin position="277"/>
        <end position="294"/>
    </location>
</feature>
<keyword evidence="4 6" id="KW-1133">Transmembrane helix</keyword>
<feature type="transmembrane region" description="Helical" evidence="6">
    <location>
        <begin position="327"/>
        <end position="347"/>
    </location>
</feature>
<dbReference type="EMBL" id="JBGNYA010000001">
    <property type="protein sequence ID" value="MFA1610688.1"/>
    <property type="molecule type" value="Genomic_DNA"/>
</dbReference>
<sequence>MSDPTVTDSLGESLSALASDYWENDAVKIAATLGLVYGLYLVAGVLLGYDLSGQLNSLRRLTFLIVLYSIGALVVNLHWGYSGLFNIGVVGFMAVGAYTTTILTRPIQGQNPTGTLPGLGLPLPIAIVGGVLAATAVGYVAALPSLRLRDDYFAIVTLAFAEIIRITAKASALQEFTIFGVTIGTGGGRGIRTYPNPVDQFFSGPGQPLVTAVSGLGIDGALVPGWAFVLVVAALLGIVFWLIVRLAESPFGRVLKGIRDDEEATAALAKDTASFKIRAFIIGCAVLGLLGIVWQGSQGYIAPGLFVPQLTFFIWIAVIVGGPGSNTGSIIGTILFVGFIYLGPGYLRRLVEQYLSLSGTVSTFPNAVGSLLAGDPQAILLYTLDQTSALRVVLTGVFLVWLLKTRPEGLLGERREIASSIDLEERVRSRRAGSNEPGGDAE</sequence>
<evidence type="ECO:0000256" key="1">
    <source>
        <dbReference type="ARBA" id="ARBA00004651"/>
    </source>
</evidence>
<gene>
    <name evidence="7" type="ORF">OS889_06660</name>
</gene>
<dbReference type="Pfam" id="PF02653">
    <property type="entry name" value="BPD_transp_2"/>
    <property type="match status" value="1"/>
</dbReference>
<dbReference type="RefSeq" id="WP_372388400.1">
    <property type="nucleotide sequence ID" value="NZ_JBGNYA010000001.1"/>
</dbReference>
<evidence type="ECO:0000256" key="3">
    <source>
        <dbReference type="ARBA" id="ARBA00022692"/>
    </source>
</evidence>
<comment type="caution">
    <text evidence="7">The sequence shown here is derived from an EMBL/GenBank/DDBJ whole genome shotgun (WGS) entry which is preliminary data.</text>
</comment>
<feature type="transmembrane region" description="Helical" evidence="6">
    <location>
        <begin position="119"/>
        <end position="142"/>
    </location>
</feature>
<feature type="transmembrane region" description="Helical" evidence="6">
    <location>
        <begin position="61"/>
        <end position="81"/>
    </location>
</feature>
<keyword evidence="2" id="KW-1003">Cell membrane</keyword>
<protein>
    <submittedName>
        <fullName evidence="7">Branched-chain amino acid ABC transporter permease</fullName>
    </submittedName>
</protein>
<feature type="transmembrane region" description="Helical" evidence="6">
    <location>
        <begin position="29"/>
        <end position="49"/>
    </location>
</feature>
<dbReference type="AlphaFoldDB" id="A0ABD5MDX4"/>
<dbReference type="InterPro" id="IPR043428">
    <property type="entry name" value="LivM-like"/>
</dbReference>
<dbReference type="InterPro" id="IPR001851">
    <property type="entry name" value="ABC_transp_permease"/>
</dbReference>
<dbReference type="GO" id="GO:0005886">
    <property type="term" value="C:plasma membrane"/>
    <property type="evidence" value="ECO:0007669"/>
    <property type="project" value="UniProtKB-SubCell"/>
</dbReference>
<organism evidence="7 8">
    <name type="scientific">Halobellus rubicundus</name>
    <dbReference type="NCBI Taxonomy" id="2996466"/>
    <lineage>
        <taxon>Archaea</taxon>
        <taxon>Methanobacteriati</taxon>
        <taxon>Methanobacteriota</taxon>
        <taxon>Stenosarchaea group</taxon>
        <taxon>Halobacteria</taxon>
        <taxon>Halobacteriales</taxon>
        <taxon>Haloferacaceae</taxon>
        <taxon>Halobellus</taxon>
    </lineage>
</organism>
<dbReference type="PANTHER" id="PTHR30482:SF10">
    <property type="entry name" value="HIGH-AFFINITY BRANCHED-CHAIN AMINO ACID TRANSPORT PROTEIN BRAE"/>
    <property type="match status" value="1"/>
</dbReference>
<reference evidence="7 8" key="1">
    <citation type="submission" date="2024-08" db="EMBL/GenBank/DDBJ databases">
        <title>Halobellus sp. MBLA0158 whole genome sequence.</title>
        <authorList>
            <person name="Hwang C.Y."/>
            <person name="Cho E.-S."/>
            <person name="Seo M.-J."/>
        </authorList>
    </citation>
    <scope>NUCLEOTIDE SEQUENCE [LARGE SCALE GENOMIC DNA]</scope>
    <source>
        <strain evidence="7 8">MBLA0158</strain>
    </source>
</reference>
<feature type="transmembrane region" description="Helical" evidence="6">
    <location>
        <begin position="225"/>
        <end position="244"/>
    </location>
</feature>
<evidence type="ECO:0000256" key="6">
    <source>
        <dbReference type="SAM" id="Phobius"/>
    </source>
</evidence>
<evidence type="ECO:0000256" key="4">
    <source>
        <dbReference type="ARBA" id="ARBA00022989"/>
    </source>
</evidence>
<feature type="transmembrane region" description="Helical" evidence="6">
    <location>
        <begin position="87"/>
        <end position="107"/>
    </location>
</feature>
<accession>A0ABD5MDX4</accession>
<keyword evidence="5 6" id="KW-0472">Membrane</keyword>